<protein>
    <submittedName>
        <fullName evidence="3">Uncharacterized protein</fullName>
    </submittedName>
</protein>
<dbReference type="Proteomes" id="UP000887566">
    <property type="component" value="Unplaced"/>
</dbReference>
<dbReference type="AlphaFoldDB" id="A0A914WYR9"/>
<sequence>MSASSRSSQSSDLSPPRGRRGCKAGWSRSSEHKRPERSTSPRRRKKKHSVEPLLALPAIEAPPERQRLRLCQEAEALFKRYVVGLGIAPLLRRTAFAGLPTIDSHLANPPVVDPPILAVFKAQKKNFGPQENKLYALHRSVIETHNLATLAIHTMQTSLPMSMVQAYLKWALKANSFTSHEVTVLRRETILMQLVQDATATMPSFRSALIAGRSREGVQDATTGSVVPPLFSG</sequence>
<feature type="compositionally biased region" description="Basic and acidic residues" evidence="1">
    <location>
        <begin position="29"/>
        <end position="39"/>
    </location>
</feature>
<evidence type="ECO:0000313" key="2">
    <source>
        <dbReference type="Proteomes" id="UP000887566"/>
    </source>
</evidence>
<feature type="region of interest" description="Disordered" evidence="1">
    <location>
        <begin position="1"/>
        <end position="54"/>
    </location>
</feature>
<evidence type="ECO:0000256" key="1">
    <source>
        <dbReference type="SAM" id="MobiDB-lite"/>
    </source>
</evidence>
<reference evidence="3" key="1">
    <citation type="submission" date="2022-11" db="UniProtKB">
        <authorList>
            <consortium name="WormBaseParasite"/>
        </authorList>
    </citation>
    <scope>IDENTIFICATION</scope>
</reference>
<proteinExistence type="predicted"/>
<evidence type="ECO:0000313" key="3">
    <source>
        <dbReference type="WBParaSite" id="PSAMB.scaffold5770size10906.g28843.t1"/>
    </source>
</evidence>
<name>A0A914WYR9_9BILA</name>
<accession>A0A914WYR9</accession>
<dbReference type="WBParaSite" id="PSAMB.scaffold5770size10906.g28843.t1">
    <property type="protein sequence ID" value="PSAMB.scaffold5770size10906.g28843.t1"/>
    <property type="gene ID" value="PSAMB.scaffold5770size10906.g28843"/>
</dbReference>
<feature type="compositionally biased region" description="Low complexity" evidence="1">
    <location>
        <begin position="1"/>
        <end position="14"/>
    </location>
</feature>
<organism evidence="2 3">
    <name type="scientific">Plectus sambesii</name>
    <dbReference type="NCBI Taxonomy" id="2011161"/>
    <lineage>
        <taxon>Eukaryota</taxon>
        <taxon>Metazoa</taxon>
        <taxon>Ecdysozoa</taxon>
        <taxon>Nematoda</taxon>
        <taxon>Chromadorea</taxon>
        <taxon>Plectida</taxon>
        <taxon>Plectina</taxon>
        <taxon>Plectoidea</taxon>
        <taxon>Plectidae</taxon>
        <taxon>Plectus</taxon>
    </lineage>
</organism>
<keyword evidence="2" id="KW-1185">Reference proteome</keyword>